<gene>
    <name evidence="1" type="ORF">CR513_08965</name>
</gene>
<accession>A0A371HW13</accession>
<name>A0A371HW13_MUCPR</name>
<dbReference type="AlphaFoldDB" id="A0A371HW13"/>
<evidence type="ECO:0000313" key="1">
    <source>
        <dbReference type="EMBL" id="RDY06977.1"/>
    </source>
</evidence>
<organism evidence="1 2">
    <name type="scientific">Mucuna pruriens</name>
    <name type="common">Velvet bean</name>
    <name type="synonym">Dolichos pruriens</name>
    <dbReference type="NCBI Taxonomy" id="157652"/>
    <lineage>
        <taxon>Eukaryota</taxon>
        <taxon>Viridiplantae</taxon>
        <taxon>Streptophyta</taxon>
        <taxon>Embryophyta</taxon>
        <taxon>Tracheophyta</taxon>
        <taxon>Spermatophyta</taxon>
        <taxon>Magnoliopsida</taxon>
        <taxon>eudicotyledons</taxon>
        <taxon>Gunneridae</taxon>
        <taxon>Pentapetalae</taxon>
        <taxon>rosids</taxon>
        <taxon>fabids</taxon>
        <taxon>Fabales</taxon>
        <taxon>Fabaceae</taxon>
        <taxon>Papilionoideae</taxon>
        <taxon>50 kb inversion clade</taxon>
        <taxon>NPAAA clade</taxon>
        <taxon>indigoferoid/millettioid clade</taxon>
        <taxon>Phaseoleae</taxon>
        <taxon>Mucuna</taxon>
    </lineage>
</organism>
<evidence type="ECO:0000313" key="2">
    <source>
        <dbReference type="Proteomes" id="UP000257109"/>
    </source>
</evidence>
<dbReference type="EMBL" id="QJKJ01001572">
    <property type="protein sequence ID" value="RDY06977.1"/>
    <property type="molecule type" value="Genomic_DNA"/>
</dbReference>
<feature type="non-terminal residue" evidence="1">
    <location>
        <position position="1"/>
    </location>
</feature>
<evidence type="ECO:0008006" key="3">
    <source>
        <dbReference type="Google" id="ProtNLM"/>
    </source>
</evidence>
<protein>
    <recommendedName>
        <fullName evidence="3">Copia protein</fullName>
    </recommendedName>
</protein>
<proteinExistence type="predicted"/>
<comment type="caution">
    <text evidence="1">The sequence shown here is derived from an EMBL/GenBank/DDBJ whole genome shotgun (WGS) entry which is preliminary data.</text>
</comment>
<dbReference type="Proteomes" id="UP000257109">
    <property type="component" value="Unassembled WGS sequence"/>
</dbReference>
<reference evidence="1" key="1">
    <citation type="submission" date="2018-05" db="EMBL/GenBank/DDBJ databases">
        <title>Draft genome of Mucuna pruriens seed.</title>
        <authorList>
            <person name="Nnadi N.E."/>
            <person name="Vos R."/>
            <person name="Hasami M.H."/>
            <person name="Devisetty U.K."/>
            <person name="Aguiy J.C."/>
        </authorList>
    </citation>
    <scope>NUCLEOTIDE SEQUENCE [LARGE SCALE GENOMIC DNA]</scope>
    <source>
        <strain evidence="1">JCA_2017</strain>
    </source>
</reference>
<keyword evidence="2" id="KW-1185">Reference proteome</keyword>
<sequence length="272" mass="31054">MNKFEIVKEFANSLSNVVTQIKFLGEELSNQRVVPLNKEKKSLRVLENIEGVFEVNTKGKTQDDNSSKKNSLIVKEKVGKTSIHYVLVVTRKIIQKIYICFFGHLKKFCKSKTKQQGHQAQVVEEQNKKHLFVDSYYLKSNSKEAWVIDSGCTNYMTNSYFSKVTIGNEGNVEVKDKGVFVEISLGSKYISHVLFVFEINQNKTFHRLIRSHRSSTFASDFDIANSKSDITNFGFDLSMPNPNFVVSISQFSVDNMTHNNNILKGLTTHDIM</sequence>